<dbReference type="Proteomes" id="UP001230005">
    <property type="component" value="Unassembled WGS sequence"/>
</dbReference>
<feature type="domain" description="FAD-binding PCMH-type" evidence="4">
    <location>
        <begin position="1"/>
        <end position="186"/>
    </location>
</feature>
<dbReference type="Pfam" id="PF00941">
    <property type="entry name" value="FAD_binding_5"/>
    <property type="match status" value="1"/>
</dbReference>
<dbReference type="RefSeq" id="WP_307325941.1">
    <property type="nucleotide sequence ID" value="NZ_JAUSUG010000009.1"/>
</dbReference>
<dbReference type="Gene3D" id="3.30.465.10">
    <property type="match status" value="1"/>
</dbReference>
<dbReference type="SUPFAM" id="SSF55447">
    <property type="entry name" value="CO dehydrogenase flavoprotein C-terminal domain-like"/>
    <property type="match status" value="1"/>
</dbReference>
<organism evidence="5 6">
    <name type="scientific">Evansella vedderi</name>
    <dbReference type="NCBI Taxonomy" id="38282"/>
    <lineage>
        <taxon>Bacteria</taxon>
        <taxon>Bacillati</taxon>
        <taxon>Bacillota</taxon>
        <taxon>Bacilli</taxon>
        <taxon>Bacillales</taxon>
        <taxon>Bacillaceae</taxon>
        <taxon>Evansella</taxon>
    </lineage>
</organism>
<keyword evidence="6" id="KW-1185">Reference proteome</keyword>
<dbReference type="PANTHER" id="PTHR42659:SF2">
    <property type="entry name" value="XANTHINE DEHYDROGENASE SUBUNIT C-RELATED"/>
    <property type="match status" value="1"/>
</dbReference>
<gene>
    <name evidence="5" type="ORF">J2S74_002462</name>
</gene>
<dbReference type="EMBL" id="JAUSUG010000009">
    <property type="protein sequence ID" value="MDQ0255080.1"/>
    <property type="molecule type" value="Genomic_DNA"/>
</dbReference>
<evidence type="ECO:0000256" key="2">
    <source>
        <dbReference type="ARBA" id="ARBA00022827"/>
    </source>
</evidence>
<evidence type="ECO:0000259" key="4">
    <source>
        <dbReference type="PROSITE" id="PS51387"/>
    </source>
</evidence>
<dbReference type="SMART" id="SM01092">
    <property type="entry name" value="CO_deh_flav_C"/>
    <property type="match status" value="1"/>
</dbReference>
<sequence length="279" mass="31660">MIPFDFEYYKPKTIQESVDLFQTLTEEGKHPVFFSGGTEIITLGRINHLYTEAVIDIRDIPACKVMEFDEHYLYLGAGRSLTEIEDANYFPLLTATSKEIADHTARNKITLGGNICANIFYREAVLPLLISDSQVFIGGPEGIKAEPIMRIFDKKLQLKEGEFLIQICTERKYLGVPYVTVKKRKQGDTGYPLITVAVLKIDENINVAISGLCPFPFRSEQMETYLNNSNYSIKERIDLAVKHIPDPILSDTEGSSEYRLFVLKNTLLDCLTELERGNM</sequence>
<dbReference type="InterPro" id="IPR051312">
    <property type="entry name" value="Diverse_Substr_Oxidored"/>
</dbReference>
<reference evidence="5 6" key="1">
    <citation type="submission" date="2023-07" db="EMBL/GenBank/DDBJ databases">
        <title>Genomic Encyclopedia of Type Strains, Phase IV (KMG-IV): sequencing the most valuable type-strain genomes for metagenomic binning, comparative biology and taxonomic classification.</title>
        <authorList>
            <person name="Goeker M."/>
        </authorList>
    </citation>
    <scope>NUCLEOTIDE SEQUENCE [LARGE SCALE GENOMIC DNA]</scope>
    <source>
        <strain evidence="5 6">DSM 9768</strain>
    </source>
</reference>
<keyword evidence="3" id="KW-0560">Oxidoreductase</keyword>
<dbReference type="InterPro" id="IPR036318">
    <property type="entry name" value="FAD-bd_PCMH-like_sf"/>
</dbReference>
<protein>
    <submittedName>
        <fullName evidence="5">CO/xanthine dehydrogenase FAD-binding subunit</fullName>
    </submittedName>
</protein>
<keyword evidence="1" id="KW-0285">Flavoprotein</keyword>
<dbReference type="SUPFAM" id="SSF56176">
    <property type="entry name" value="FAD-binding/transporter-associated domain-like"/>
    <property type="match status" value="1"/>
</dbReference>
<comment type="caution">
    <text evidence="5">The sequence shown here is derived from an EMBL/GenBank/DDBJ whole genome shotgun (WGS) entry which is preliminary data.</text>
</comment>
<dbReference type="InterPro" id="IPR016166">
    <property type="entry name" value="FAD-bd_PCMH"/>
</dbReference>
<keyword evidence="2" id="KW-0274">FAD</keyword>
<evidence type="ECO:0000256" key="3">
    <source>
        <dbReference type="ARBA" id="ARBA00023002"/>
    </source>
</evidence>
<dbReference type="InterPro" id="IPR016167">
    <property type="entry name" value="FAD-bd_PCMH_sub1"/>
</dbReference>
<dbReference type="InterPro" id="IPR036683">
    <property type="entry name" value="CO_DH_flav_C_dom_sf"/>
</dbReference>
<proteinExistence type="predicted"/>
<dbReference type="InterPro" id="IPR016169">
    <property type="entry name" value="FAD-bd_PCMH_sub2"/>
</dbReference>
<dbReference type="InterPro" id="IPR005107">
    <property type="entry name" value="CO_DH_flav_C"/>
</dbReference>
<dbReference type="PANTHER" id="PTHR42659">
    <property type="entry name" value="XANTHINE DEHYDROGENASE SUBUNIT C-RELATED"/>
    <property type="match status" value="1"/>
</dbReference>
<dbReference type="InterPro" id="IPR002346">
    <property type="entry name" value="Mopterin_DH_FAD-bd"/>
</dbReference>
<dbReference type="PROSITE" id="PS51387">
    <property type="entry name" value="FAD_PCMH"/>
    <property type="match status" value="1"/>
</dbReference>
<evidence type="ECO:0000313" key="5">
    <source>
        <dbReference type="EMBL" id="MDQ0255080.1"/>
    </source>
</evidence>
<evidence type="ECO:0000256" key="1">
    <source>
        <dbReference type="ARBA" id="ARBA00022630"/>
    </source>
</evidence>
<evidence type="ECO:0000313" key="6">
    <source>
        <dbReference type="Proteomes" id="UP001230005"/>
    </source>
</evidence>
<name>A0ABT9ZVV1_9BACI</name>
<accession>A0ABT9ZVV1</accession>
<dbReference type="Gene3D" id="3.30.43.10">
    <property type="entry name" value="Uridine Diphospho-n-acetylenolpyruvylglucosamine Reductase, domain 2"/>
    <property type="match status" value="1"/>
</dbReference>